<evidence type="ECO:0000256" key="6">
    <source>
        <dbReference type="ARBA" id="ARBA00022840"/>
    </source>
</evidence>
<evidence type="ECO:0000259" key="10">
    <source>
        <dbReference type="PROSITE" id="PS50011"/>
    </source>
</evidence>
<dbReference type="GO" id="GO:0005524">
    <property type="term" value="F:ATP binding"/>
    <property type="evidence" value="ECO:0007669"/>
    <property type="project" value="UniProtKB-UniRule"/>
</dbReference>
<keyword evidence="4 7" id="KW-0547">Nucleotide-binding</keyword>
<evidence type="ECO:0000313" key="12">
    <source>
        <dbReference type="Proteomes" id="UP000063699"/>
    </source>
</evidence>
<evidence type="ECO:0000256" key="7">
    <source>
        <dbReference type="PROSITE-ProRule" id="PRU10141"/>
    </source>
</evidence>
<dbReference type="CDD" id="cd14014">
    <property type="entry name" value="STKc_PknB_like"/>
    <property type="match status" value="1"/>
</dbReference>
<evidence type="ECO:0000256" key="9">
    <source>
        <dbReference type="SAM" id="Phobius"/>
    </source>
</evidence>
<name>A0A0N9ICF9_9PSEU</name>
<dbReference type="Gene3D" id="3.30.200.20">
    <property type="entry name" value="Phosphorylase Kinase, domain 1"/>
    <property type="match status" value="1"/>
</dbReference>
<dbReference type="EC" id="2.7.11.1" evidence="1"/>
<dbReference type="OrthoDB" id="3679634at2"/>
<sequence length="487" mass="51753">MGAGRYRLLEELGRGGMGVVWLAEDLTIGRRVAVKELHLPQGIAPQERQVFEERVLREARTAGRLSDPGIVTVHDVVREHGNTFIVMELIEAPNLAEVVERHGPLPVDQVLRVAEQVLPALETAHAAGIVHRDVKPSNVMVAPNGRVKLTDFGIAQSMGDSKLTQSGTLIGSPTYISPERLLGRDASPASDLWALGATLFFASEGFGAYDRPSTPASIQAIMNERAVVRRAHGPLADLIMGLLDPDPDTRLTGGQARYLIEQVRQRQAGVPQPVAPGSAARHPAVTKQLPRKSRALVLAVVVIVLASAVAGVLALTGVFDSKPSNEASSQASEQPADAGEATPPATGSASDAPVEDNSKPFQKISTYGHDGRVTEANVVEYGDKGSCYNGMDLNEKLFDCTGEHDAEIFGQVSLNRDSGAYPGEDKLAKESEDGCTDAFAALAAKDTLRFWTLLPTKSAWEVNQRRKALCVAAKADGGKLTGSVSGG</sequence>
<keyword evidence="9" id="KW-0472">Membrane</keyword>
<dbReference type="AlphaFoldDB" id="A0A0N9ICF9"/>
<dbReference type="PANTHER" id="PTHR43289:SF6">
    <property type="entry name" value="SERINE_THREONINE-PROTEIN KINASE NEKL-3"/>
    <property type="match status" value="1"/>
</dbReference>
<dbReference type="Pfam" id="PF13845">
    <property type="entry name" value="Septum_form"/>
    <property type="match status" value="1"/>
</dbReference>
<keyword evidence="12" id="KW-1185">Reference proteome</keyword>
<dbReference type="SMART" id="SM00220">
    <property type="entry name" value="S_TKc"/>
    <property type="match status" value="1"/>
</dbReference>
<dbReference type="InterPro" id="IPR011009">
    <property type="entry name" value="Kinase-like_dom_sf"/>
</dbReference>
<organism evidence="11 12">
    <name type="scientific">Kibdelosporangium phytohabitans</name>
    <dbReference type="NCBI Taxonomy" id="860235"/>
    <lineage>
        <taxon>Bacteria</taxon>
        <taxon>Bacillati</taxon>
        <taxon>Actinomycetota</taxon>
        <taxon>Actinomycetes</taxon>
        <taxon>Pseudonocardiales</taxon>
        <taxon>Pseudonocardiaceae</taxon>
        <taxon>Kibdelosporangium</taxon>
    </lineage>
</organism>
<dbReference type="InterPro" id="IPR026004">
    <property type="entry name" value="Septum_form"/>
</dbReference>
<evidence type="ECO:0000313" key="11">
    <source>
        <dbReference type="EMBL" id="ALG12899.1"/>
    </source>
</evidence>
<keyword evidence="6 7" id="KW-0067">ATP-binding</keyword>
<dbReference type="InterPro" id="IPR008271">
    <property type="entry name" value="Ser/Thr_kinase_AS"/>
</dbReference>
<feature type="transmembrane region" description="Helical" evidence="9">
    <location>
        <begin position="296"/>
        <end position="319"/>
    </location>
</feature>
<evidence type="ECO:0000256" key="4">
    <source>
        <dbReference type="ARBA" id="ARBA00022741"/>
    </source>
</evidence>
<gene>
    <name evidence="11" type="ORF">AOZ06_44005</name>
</gene>
<dbReference type="Pfam" id="PF00069">
    <property type="entry name" value="Pkinase"/>
    <property type="match status" value="1"/>
</dbReference>
<dbReference type="Gene3D" id="1.10.510.10">
    <property type="entry name" value="Transferase(Phosphotransferase) domain 1"/>
    <property type="match status" value="1"/>
</dbReference>
<accession>A0A0N9ICF9</accession>
<evidence type="ECO:0000256" key="3">
    <source>
        <dbReference type="ARBA" id="ARBA00022679"/>
    </source>
</evidence>
<dbReference type="RefSeq" id="WP_054294790.1">
    <property type="nucleotide sequence ID" value="NZ_CP012752.1"/>
</dbReference>
<dbReference type="InterPro" id="IPR017441">
    <property type="entry name" value="Protein_kinase_ATP_BS"/>
</dbReference>
<keyword evidence="3" id="KW-0808">Transferase</keyword>
<evidence type="ECO:0000256" key="8">
    <source>
        <dbReference type="SAM" id="MobiDB-lite"/>
    </source>
</evidence>
<keyword evidence="9" id="KW-1133">Transmembrane helix</keyword>
<dbReference type="STRING" id="860235.AOZ06_44005"/>
<dbReference type="PANTHER" id="PTHR43289">
    <property type="entry name" value="MITOGEN-ACTIVATED PROTEIN KINASE KINASE KINASE 20-RELATED"/>
    <property type="match status" value="1"/>
</dbReference>
<dbReference type="InterPro" id="IPR000719">
    <property type="entry name" value="Prot_kinase_dom"/>
</dbReference>
<dbReference type="PROSITE" id="PS00107">
    <property type="entry name" value="PROTEIN_KINASE_ATP"/>
    <property type="match status" value="1"/>
</dbReference>
<feature type="region of interest" description="Disordered" evidence="8">
    <location>
        <begin position="322"/>
        <end position="366"/>
    </location>
</feature>
<evidence type="ECO:0000256" key="5">
    <source>
        <dbReference type="ARBA" id="ARBA00022777"/>
    </source>
</evidence>
<dbReference type="GO" id="GO:0004674">
    <property type="term" value="F:protein serine/threonine kinase activity"/>
    <property type="evidence" value="ECO:0007669"/>
    <property type="project" value="UniProtKB-KW"/>
</dbReference>
<reference evidence="11 12" key="1">
    <citation type="submission" date="2015-07" db="EMBL/GenBank/DDBJ databases">
        <title>Genome sequencing of Kibdelosporangium phytohabitans.</title>
        <authorList>
            <person name="Qin S."/>
            <person name="Xing K."/>
        </authorList>
    </citation>
    <scope>NUCLEOTIDE SEQUENCE [LARGE SCALE GENOMIC DNA]</scope>
    <source>
        <strain evidence="11 12">KLBMP1111</strain>
    </source>
</reference>
<dbReference type="PROSITE" id="PS50011">
    <property type="entry name" value="PROTEIN_KINASE_DOM"/>
    <property type="match status" value="1"/>
</dbReference>
<feature type="compositionally biased region" description="Polar residues" evidence="8">
    <location>
        <begin position="322"/>
        <end position="333"/>
    </location>
</feature>
<proteinExistence type="predicted"/>
<evidence type="ECO:0000256" key="1">
    <source>
        <dbReference type="ARBA" id="ARBA00012513"/>
    </source>
</evidence>
<dbReference type="PROSITE" id="PS00108">
    <property type="entry name" value="PROTEIN_KINASE_ST"/>
    <property type="match status" value="1"/>
</dbReference>
<evidence type="ECO:0000256" key="2">
    <source>
        <dbReference type="ARBA" id="ARBA00022527"/>
    </source>
</evidence>
<dbReference type="EMBL" id="CP012752">
    <property type="protein sequence ID" value="ALG12899.1"/>
    <property type="molecule type" value="Genomic_DNA"/>
</dbReference>
<feature type="binding site" evidence="7">
    <location>
        <position position="35"/>
    </location>
    <ligand>
        <name>ATP</name>
        <dbReference type="ChEBI" id="CHEBI:30616"/>
    </ligand>
</feature>
<protein>
    <recommendedName>
        <fullName evidence="1">non-specific serine/threonine protein kinase</fullName>
        <ecNumber evidence="1">2.7.11.1</ecNumber>
    </recommendedName>
</protein>
<dbReference type="Proteomes" id="UP000063699">
    <property type="component" value="Chromosome"/>
</dbReference>
<dbReference type="SUPFAM" id="SSF56112">
    <property type="entry name" value="Protein kinase-like (PK-like)"/>
    <property type="match status" value="1"/>
</dbReference>
<keyword evidence="2" id="KW-0723">Serine/threonine-protein kinase</keyword>
<feature type="domain" description="Protein kinase" evidence="10">
    <location>
        <begin position="6"/>
        <end position="285"/>
    </location>
</feature>
<keyword evidence="5" id="KW-0418">Kinase</keyword>
<dbReference type="KEGG" id="kphy:AOZ06_44005"/>
<keyword evidence="9" id="KW-0812">Transmembrane</keyword>